<dbReference type="RefSeq" id="WP_319835632.1">
    <property type="nucleotide sequence ID" value="NZ_CP137624.1"/>
</dbReference>
<dbReference type="Proteomes" id="UP001322664">
    <property type="component" value="Chromosome"/>
</dbReference>
<feature type="transmembrane region" description="Helical" evidence="8">
    <location>
        <begin position="268"/>
        <end position="289"/>
    </location>
</feature>
<keyword evidence="3" id="KW-0813">Transport</keyword>
<feature type="transmembrane region" description="Helical" evidence="8">
    <location>
        <begin position="12"/>
        <end position="30"/>
    </location>
</feature>
<dbReference type="PANTHER" id="PTHR34975">
    <property type="entry name" value="SPORE GERMINATION PROTEIN A2"/>
    <property type="match status" value="1"/>
</dbReference>
<feature type="transmembrane region" description="Helical" evidence="8">
    <location>
        <begin position="301"/>
        <end position="322"/>
    </location>
</feature>
<gene>
    <name evidence="9" type="ORF">R6U77_10520</name>
</gene>
<evidence type="ECO:0000256" key="5">
    <source>
        <dbReference type="ARBA" id="ARBA00022692"/>
    </source>
</evidence>
<accession>A0ABZ0RSR7</accession>
<dbReference type="NCBIfam" id="TIGR00912">
    <property type="entry name" value="2A0309"/>
    <property type="match status" value="1"/>
</dbReference>
<evidence type="ECO:0000256" key="6">
    <source>
        <dbReference type="ARBA" id="ARBA00022989"/>
    </source>
</evidence>
<feature type="transmembrane region" description="Helical" evidence="8">
    <location>
        <begin position="334"/>
        <end position="352"/>
    </location>
</feature>
<keyword evidence="10" id="KW-1185">Reference proteome</keyword>
<keyword evidence="7 8" id="KW-0472">Membrane</keyword>
<evidence type="ECO:0000256" key="2">
    <source>
        <dbReference type="ARBA" id="ARBA00007998"/>
    </source>
</evidence>
<comment type="subcellular location">
    <subcellularLocation>
        <location evidence="1">Membrane</location>
        <topology evidence="1">Multi-pass membrane protein</topology>
    </subcellularLocation>
</comment>
<feature type="transmembrane region" description="Helical" evidence="8">
    <location>
        <begin position="86"/>
        <end position="107"/>
    </location>
</feature>
<feature type="transmembrane region" description="Helical" evidence="8">
    <location>
        <begin position="142"/>
        <end position="164"/>
    </location>
</feature>
<proteinExistence type="inferred from homology"/>
<sequence>MKITQKKVLTKVHVLFLVQSCLIGTGILQLPQKLSSMGYSQAFMPLFFACIATITLWPMVKLSSKFPNYNLFQINEILLGKVLGKFFNILLIIIFVIICVDAINSYMLLIQSTALPEQTIPLPVIFFLILLIYLVKGGIFTIARFSIMTFFITLPMLLLIKWAVQKGEFSHFFPIFNFTFPEFYEATKKGYVSFLGYELILFYFPFIIQQKSAFKYATIGIWISGFLMLITTSVSVMYFSEWQLSNVEFAVLNIFKAGEYSFIERADIIGMTLWVFLVYSTVALYLWAANEGFKTIILPKSHIPLYILIAIIFILLILPLSQHLKEKIFTINNYIFYLFLLWPIFLFIIYLFRKKQVHQ</sequence>
<organism evidence="9 10">
    <name type="scientific">Lysinibacillus louembei</name>
    <dbReference type="NCBI Taxonomy" id="1470088"/>
    <lineage>
        <taxon>Bacteria</taxon>
        <taxon>Bacillati</taxon>
        <taxon>Bacillota</taxon>
        <taxon>Bacilli</taxon>
        <taxon>Bacillales</taxon>
        <taxon>Bacillaceae</taxon>
        <taxon>Lysinibacillus</taxon>
    </lineage>
</organism>
<evidence type="ECO:0000256" key="4">
    <source>
        <dbReference type="ARBA" id="ARBA00022544"/>
    </source>
</evidence>
<dbReference type="PANTHER" id="PTHR34975:SF2">
    <property type="entry name" value="SPORE GERMINATION PROTEIN A2"/>
    <property type="match status" value="1"/>
</dbReference>
<evidence type="ECO:0000313" key="9">
    <source>
        <dbReference type="EMBL" id="WPK10366.1"/>
    </source>
</evidence>
<reference evidence="9 10" key="1">
    <citation type="submission" date="2023-09" db="EMBL/GenBank/DDBJ databases">
        <authorList>
            <person name="Page C.A."/>
            <person name="Perez-Diaz I.M."/>
        </authorList>
    </citation>
    <scope>NUCLEOTIDE SEQUENCE [LARGE SCALE GENOMIC DNA]</scope>
    <source>
        <strain evidence="9 10">Ll15</strain>
    </source>
</reference>
<evidence type="ECO:0000256" key="8">
    <source>
        <dbReference type="SAM" id="Phobius"/>
    </source>
</evidence>
<name>A0ABZ0RSR7_9BACI</name>
<keyword evidence="6 8" id="KW-1133">Transmembrane helix</keyword>
<feature type="transmembrane region" description="Helical" evidence="8">
    <location>
        <begin position="119"/>
        <end position="135"/>
    </location>
</feature>
<dbReference type="Gene3D" id="1.20.1740.10">
    <property type="entry name" value="Amino acid/polyamine transporter I"/>
    <property type="match status" value="1"/>
</dbReference>
<dbReference type="EMBL" id="CP137624">
    <property type="protein sequence ID" value="WPK10366.1"/>
    <property type="molecule type" value="Genomic_DNA"/>
</dbReference>
<comment type="similarity">
    <text evidence="2">Belongs to the amino acid-polyamine-organocation (APC) superfamily. Spore germination protein (SGP) (TC 2.A.3.9) family.</text>
</comment>
<dbReference type="Pfam" id="PF03845">
    <property type="entry name" value="Spore_permease"/>
    <property type="match status" value="1"/>
</dbReference>
<feature type="transmembrane region" description="Helical" evidence="8">
    <location>
        <begin position="220"/>
        <end position="239"/>
    </location>
</feature>
<protein>
    <submittedName>
        <fullName evidence="9">GerAB/ArcD/ProY family transporter</fullName>
    </submittedName>
</protein>
<dbReference type="InterPro" id="IPR004761">
    <property type="entry name" value="Spore_GerAB"/>
</dbReference>
<feature type="transmembrane region" description="Helical" evidence="8">
    <location>
        <begin position="42"/>
        <end position="60"/>
    </location>
</feature>
<evidence type="ECO:0000256" key="1">
    <source>
        <dbReference type="ARBA" id="ARBA00004141"/>
    </source>
</evidence>
<evidence type="ECO:0000256" key="7">
    <source>
        <dbReference type="ARBA" id="ARBA00023136"/>
    </source>
</evidence>
<evidence type="ECO:0000313" key="10">
    <source>
        <dbReference type="Proteomes" id="UP001322664"/>
    </source>
</evidence>
<feature type="transmembrane region" description="Helical" evidence="8">
    <location>
        <begin position="190"/>
        <end position="208"/>
    </location>
</feature>
<keyword evidence="4" id="KW-0309">Germination</keyword>
<evidence type="ECO:0000256" key="3">
    <source>
        <dbReference type="ARBA" id="ARBA00022448"/>
    </source>
</evidence>
<keyword evidence="5 8" id="KW-0812">Transmembrane</keyword>